<sequence length="534" mass="58524">MAVETWKVALAEKQAEVNTSLPKEWRLPQTTIDETKTNPTKGVMDIPRECGLLTEKELDITENYDAVDLIKQMAERTLTSYDVTLAFCKRAAIAQQLTGCLTEMFFDKALDRAKELDKYIEKHGKPMGPFHGLPISVKDRFHVKGTHATIGFISYIKNGQSEFNSVLIDLLFSQGAVFYVKTNVPQTMMAGDSVNNIFGRALCPHNLDLSAGGSSGGEGALVAMRGSPLGVGTDIGGSIRIPALCNGTFGFKPTPKRIPYGRTVGAGRPGSPGILPVAGPLANSVRDLRYFMEQVIRAEPWEMDSTAQVIPWRATKDMKVLKVGLILEDPDIKVSPPIKRALNEAANKLRAAGHSVTLLEKFQSFKEQTELCLDLFGLDPNKTAYKKITCSGEPPIRAVAEMFEGPYSRGQKDINDVFDLNVRKAKAISDWYGVFRDGAFDVLLSPGHMTPSTPHNAFGIPNYTMLWNLDEAPAAIIPYLTAERQLTRVIPLSTIVDTPSLFNESPTHVQIVGKPGFDEELVDAVTVISNVLKA</sequence>
<protein>
    <recommendedName>
        <fullName evidence="3">amidase</fullName>
        <ecNumber evidence="3">3.5.1.4</ecNumber>
    </recommendedName>
</protein>
<comment type="similarity">
    <text evidence="2">Belongs to the amidase family.</text>
</comment>
<proteinExistence type="inferred from homology"/>
<feature type="binding site" evidence="6">
    <location>
        <position position="188"/>
    </location>
    <ligand>
        <name>substrate</name>
    </ligand>
</feature>
<evidence type="ECO:0000313" key="9">
    <source>
        <dbReference type="Proteomes" id="UP000288168"/>
    </source>
</evidence>
<dbReference type="PIRSF" id="PIRSF001221">
    <property type="entry name" value="Amidase_fungi"/>
    <property type="match status" value="1"/>
</dbReference>
<dbReference type="PROSITE" id="PS00571">
    <property type="entry name" value="AMIDASES"/>
    <property type="match status" value="1"/>
</dbReference>
<reference evidence="8 9" key="1">
    <citation type="submission" date="2017-06" db="EMBL/GenBank/DDBJ databases">
        <title>Comparative genomic analysis of Ambrosia Fusariam Clade fungi.</title>
        <authorList>
            <person name="Stajich J.E."/>
            <person name="Carrillo J."/>
            <person name="Kijimoto T."/>
            <person name="Eskalen A."/>
            <person name="O'Donnell K."/>
            <person name="Kasson M."/>
        </authorList>
    </citation>
    <scope>NUCLEOTIDE SEQUENCE [LARGE SCALE GENOMIC DNA]</scope>
    <source>
        <strain evidence="8 9">NRRL62584</strain>
    </source>
</reference>
<feature type="domain" description="Amidase" evidence="7">
    <location>
        <begin position="82"/>
        <end position="521"/>
    </location>
</feature>
<keyword evidence="4" id="KW-0378">Hydrolase</keyword>
<dbReference type="STRING" id="1325734.A0A428NGB4"/>
<feature type="active site" description="Charge relay system" evidence="5">
    <location>
        <position position="214"/>
    </location>
</feature>
<dbReference type="PANTHER" id="PTHR46072">
    <property type="entry name" value="AMIDASE-RELATED-RELATED"/>
    <property type="match status" value="1"/>
</dbReference>
<evidence type="ECO:0000256" key="5">
    <source>
        <dbReference type="PIRSR" id="PIRSR001221-1"/>
    </source>
</evidence>
<gene>
    <name evidence="8" type="ORF">CEP54_016245</name>
</gene>
<dbReference type="InterPro" id="IPR023631">
    <property type="entry name" value="Amidase_dom"/>
</dbReference>
<evidence type="ECO:0000313" key="8">
    <source>
        <dbReference type="EMBL" id="RSL39855.1"/>
    </source>
</evidence>
<evidence type="ECO:0000259" key="7">
    <source>
        <dbReference type="Pfam" id="PF01425"/>
    </source>
</evidence>
<evidence type="ECO:0000256" key="2">
    <source>
        <dbReference type="ARBA" id="ARBA00009199"/>
    </source>
</evidence>
<dbReference type="AlphaFoldDB" id="A0A428NGB4"/>
<feature type="binding site" evidence="6">
    <location>
        <position position="214"/>
    </location>
    <ligand>
        <name>substrate</name>
    </ligand>
</feature>
<keyword evidence="9" id="KW-1185">Reference proteome</keyword>
<evidence type="ECO:0000256" key="1">
    <source>
        <dbReference type="ARBA" id="ARBA00001311"/>
    </source>
</evidence>
<feature type="active site" description="Acyl-ester intermediate" evidence="5">
    <location>
        <position position="238"/>
    </location>
</feature>
<dbReference type="Proteomes" id="UP000288168">
    <property type="component" value="Unassembled WGS sequence"/>
</dbReference>
<feature type="active site" description="Charge relay system" evidence="5">
    <location>
        <position position="138"/>
    </location>
</feature>
<comment type="catalytic activity">
    <reaction evidence="1">
        <text>a monocarboxylic acid amide + H2O = a monocarboxylate + NH4(+)</text>
        <dbReference type="Rhea" id="RHEA:12020"/>
        <dbReference type="ChEBI" id="CHEBI:15377"/>
        <dbReference type="ChEBI" id="CHEBI:28938"/>
        <dbReference type="ChEBI" id="CHEBI:35757"/>
        <dbReference type="ChEBI" id="CHEBI:83628"/>
        <dbReference type="EC" id="3.5.1.4"/>
    </reaction>
</comment>
<evidence type="ECO:0000256" key="3">
    <source>
        <dbReference type="ARBA" id="ARBA00012922"/>
    </source>
</evidence>
<comment type="caution">
    <text evidence="8">The sequence shown here is derived from an EMBL/GenBank/DDBJ whole genome shotgun (WGS) entry which is preliminary data.</text>
</comment>
<dbReference type="InterPro" id="IPR036928">
    <property type="entry name" value="AS_sf"/>
</dbReference>
<dbReference type="Gene3D" id="3.90.1300.10">
    <property type="entry name" value="Amidase signature (AS) domain"/>
    <property type="match status" value="1"/>
</dbReference>
<dbReference type="InterPro" id="IPR020556">
    <property type="entry name" value="Amidase_CS"/>
</dbReference>
<dbReference type="OrthoDB" id="6428749at2759"/>
<evidence type="ECO:0000256" key="4">
    <source>
        <dbReference type="ARBA" id="ARBA00022801"/>
    </source>
</evidence>
<accession>A0A428NGB4</accession>
<dbReference type="EMBL" id="NKCI01000570">
    <property type="protein sequence ID" value="RSL39855.1"/>
    <property type="molecule type" value="Genomic_DNA"/>
</dbReference>
<dbReference type="GO" id="GO:0004040">
    <property type="term" value="F:amidase activity"/>
    <property type="evidence" value="ECO:0007669"/>
    <property type="project" value="UniProtKB-EC"/>
</dbReference>
<dbReference type="SUPFAM" id="SSF75304">
    <property type="entry name" value="Amidase signature (AS) enzymes"/>
    <property type="match status" value="1"/>
</dbReference>
<evidence type="ECO:0000256" key="6">
    <source>
        <dbReference type="PIRSR" id="PIRSR001221-2"/>
    </source>
</evidence>
<dbReference type="Pfam" id="PF01425">
    <property type="entry name" value="Amidase"/>
    <property type="match status" value="1"/>
</dbReference>
<organism evidence="8 9">
    <name type="scientific">Fusarium duplospermum</name>
    <dbReference type="NCBI Taxonomy" id="1325734"/>
    <lineage>
        <taxon>Eukaryota</taxon>
        <taxon>Fungi</taxon>
        <taxon>Dikarya</taxon>
        <taxon>Ascomycota</taxon>
        <taxon>Pezizomycotina</taxon>
        <taxon>Sordariomycetes</taxon>
        <taxon>Hypocreomycetidae</taxon>
        <taxon>Hypocreales</taxon>
        <taxon>Nectriaceae</taxon>
        <taxon>Fusarium</taxon>
        <taxon>Fusarium solani species complex</taxon>
    </lineage>
</organism>
<feature type="binding site" evidence="6">
    <location>
        <begin position="235"/>
        <end position="238"/>
    </location>
    <ligand>
        <name>substrate</name>
    </ligand>
</feature>
<dbReference type="PANTHER" id="PTHR46072:SF5">
    <property type="entry name" value="GENERAL AMIDASE-C"/>
    <property type="match status" value="1"/>
</dbReference>
<name>A0A428NGB4_9HYPO</name>
<dbReference type="EC" id="3.5.1.4" evidence="3"/>